<dbReference type="Pfam" id="PF01380">
    <property type="entry name" value="SIS"/>
    <property type="match status" value="2"/>
</dbReference>
<feature type="domain" description="SIS" evidence="9">
    <location>
        <begin position="329"/>
        <end position="468"/>
    </location>
</feature>
<dbReference type="FunFam" id="3.40.50.10490:FF:000036">
    <property type="entry name" value="Glutamine-fructose-6-phosphate transaminase (Isomerizing), variant"/>
    <property type="match status" value="1"/>
</dbReference>
<dbReference type="SUPFAM" id="SSF53697">
    <property type="entry name" value="SIS domain"/>
    <property type="match status" value="1"/>
</dbReference>
<dbReference type="KEGG" id="ddi:DDB_G0286603"/>
<dbReference type="OMA" id="ASEYRYA"/>
<dbReference type="CDD" id="cd00714">
    <property type="entry name" value="GFAT"/>
    <property type="match status" value="1"/>
</dbReference>
<comment type="catalytic activity">
    <reaction evidence="1">
        <text>D-fructose 6-phosphate + L-glutamine = D-glucosamine 6-phosphate + L-glutamate</text>
        <dbReference type="Rhea" id="RHEA:13237"/>
        <dbReference type="ChEBI" id="CHEBI:29985"/>
        <dbReference type="ChEBI" id="CHEBI:58359"/>
        <dbReference type="ChEBI" id="CHEBI:58725"/>
        <dbReference type="ChEBI" id="CHEBI:61527"/>
        <dbReference type="EC" id="2.6.1.16"/>
    </reaction>
</comment>
<dbReference type="PANTHER" id="PTHR10937">
    <property type="entry name" value="GLUCOSAMINE--FRUCTOSE-6-PHOSPHATE AMINOTRANSFERASE, ISOMERIZING"/>
    <property type="match status" value="1"/>
</dbReference>
<dbReference type="GO" id="GO:0097367">
    <property type="term" value="F:carbohydrate derivative binding"/>
    <property type="evidence" value="ECO:0007669"/>
    <property type="project" value="InterPro"/>
</dbReference>
<dbReference type="AlphaFoldDB" id="Q54LK1"/>
<accession>Q54LK1</accession>
<dbReference type="SMR" id="Q54LK1"/>
<dbReference type="PROSITE" id="PS51278">
    <property type="entry name" value="GATASE_TYPE_2"/>
    <property type="match status" value="1"/>
</dbReference>
<dbReference type="InterPro" id="IPR047084">
    <property type="entry name" value="GFAT_N"/>
</dbReference>
<dbReference type="InterPro" id="IPR046348">
    <property type="entry name" value="SIS_dom_sf"/>
</dbReference>
<evidence type="ECO:0000256" key="4">
    <source>
        <dbReference type="ARBA" id="ARBA00022576"/>
    </source>
</evidence>
<dbReference type="PaxDb" id="44689-DDB0234128"/>
<evidence type="ECO:0000256" key="2">
    <source>
        <dbReference type="ARBA" id="ARBA00012916"/>
    </source>
</evidence>
<dbReference type="Gene3D" id="3.60.20.10">
    <property type="entry name" value="Glutamine Phosphoribosylpyrophosphate, subunit 1, domain 1"/>
    <property type="match status" value="1"/>
</dbReference>
<dbReference type="GO" id="GO:0004360">
    <property type="term" value="F:glutamine-fructose-6-phosphate transaminase (isomerizing) activity"/>
    <property type="evidence" value="ECO:0000318"/>
    <property type="project" value="GO_Central"/>
</dbReference>
<dbReference type="dictyBase" id="DDB_G0286603"/>
<dbReference type="GeneID" id="8625700"/>
<dbReference type="GO" id="GO:0006047">
    <property type="term" value="P:UDP-N-acetylglucosamine metabolic process"/>
    <property type="evidence" value="ECO:0000318"/>
    <property type="project" value="GO_Central"/>
</dbReference>
<dbReference type="GO" id="GO:0006487">
    <property type="term" value="P:protein N-linked glycosylation"/>
    <property type="evidence" value="ECO:0000318"/>
    <property type="project" value="GO_Central"/>
</dbReference>
<dbReference type="InParanoid" id="Q54LK1"/>
<reference evidence="10 11" key="1">
    <citation type="journal article" date="2005" name="Nature">
        <title>The genome of the social amoeba Dictyostelium discoideum.</title>
        <authorList>
            <consortium name="The Dictyostelium discoideum Sequencing Consortium"/>
            <person name="Eichinger L."/>
            <person name="Pachebat J.A."/>
            <person name="Glockner G."/>
            <person name="Rajandream M.A."/>
            <person name="Sucgang R."/>
            <person name="Berriman M."/>
            <person name="Song J."/>
            <person name="Olsen R."/>
            <person name="Szafranski K."/>
            <person name="Xu Q."/>
            <person name="Tunggal B."/>
            <person name="Kummerfeld S."/>
            <person name="Madera M."/>
            <person name="Konfortov B.A."/>
            <person name="Rivero F."/>
            <person name="Bankier A.T."/>
            <person name="Lehmann R."/>
            <person name="Hamlin N."/>
            <person name="Davies R."/>
            <person name="Gaudet P."/>
            <person name="Fey P."/>
            <person name="Pilcher K."/>
            <person name="Chen G."/>
            <person name="Saunders D."/>
            <person name="Sodergren E."/>
            <person name="Davis P."/>
            <person name="Kerhornou A."/>
            <person name="Nie X."/>
            <person name="Hall N."/>
            <person name="Anjard C."/>
            <person name="Hemphill L."/>
            <person name="Bason N."/>
            <person name="Farbrother P."/>
            <person name="Desany B."/>
            <person name="Just E."/>
            <person name="Morio T."/>
            <person name="Rost R."/>
            <person name="Churcher C."/>
            <person name="Cooper J."/>
            <person name="Haydock S."/>
            <person name="van Driessche N."/>
            <person name="Cronin A."/>
            <person name="Goodhead I."/>
            <person name="Muzny D."/>
            <person name="Mourier T."/>
            <person name="Pain A."/>
            <person name="Lu M."/>
            <person name="Harper D."/>
            <person name="Lindsay R."/>
            <person name="Hauser H."/>
            <person name="James K."/>
            <person name="Quiles M."/>
            <person name="Madan Babu M."/>
            <person name="Saito T."/>
            <person name="Buchrieser C."/>
            <person name="Wardroper A."/>
            <person name="Felder M."/>
            <person name="Thangavelu M."/>
            <person name="Johnson D."/>
            <person name="Knights A."/>
            <person name="Loulseged H."/>
            <person name="Mungall K."/>
            <person name="Oliver K."/>
            <person name="Price C."/>
            <person name="Quail M.A."/>
            <person name="Urushihara H."/>
            <person name="Hernandez J."/>
            <person name="Rabbinowitsch E."/>
            <person name="Steffen D."/>
            <person name="Sanders M."/>
            <person name="Ma J."/>
            <person name="Kohara Y."/>
            <person name="Sharp S."/>
            <person name="Simmonds M."/>
            <person name="Spiegler S."/>
            <person name="Tivey A."/>
            <person name="Sugano S."/>
            <person name="White B."/>
            <person name="Walker D."/>
            <person name="Woodward J."/>
            <person name="Winckler T."/>
            <person name="Tanaka Y."/>
            <person name="Shaulsky G."/>
            <person name="Schleicher M."/>
            <person name="Weinstock G."/>
            <person name="Rosenthal A."/>
            <person name="Cox E.C."/>
            <person name="Chisholm R.L."/>
            <person name="Gibbs R."/>
            <person name="Loomis W.F."/>
            <person name="Platzer M."/>
            <person name="Kay R.R."/>
            <person name="Williams J."/>
            <person name="Dear P.H."/>
            <person name="Noegel A.A."/>
            <person name="Barrell B."/>
            <person name="Kuspa A."/>
        </authorList>
    </citation>
    <scope>NUCLEOTIDE SEQUENCE [LARGE SCALE GENOMIC DNA]</scope>
    <source>
        <strain evidence="10 11">AX4</strain>
    </source>
</reference>
<dbReference type="CDD" id="cd05008">
    <property type="entry name" value="SIS_GlmS_GlmD_1"/>
    <property type="match status" value="1"/>
</dbReference>
<protein>
    <recommendedName>
        <fullName evidence="3">Glutamine--fructose-6-phosphate aminotransferase [isomerizing]</fullName>
        <ecNumber evidence="2">2.6.1.16</ecNumber>
    </recommendedName>
</protein>
<dbReference type="SUPFAM" id="SSF56235">
    <property type="entry name" value="N-terminal nucleophile aminohydrolases (Ntn hydrolases)"/>
    <property type="match status" value="1"/>
</dbReference>
<dbReference type="NCBIfam" id="NF001484">
    <property type="entry name" value="PRK00331.1"/>
    <property type="match status" value="1"/>
</dbReference>
<evidence type="ECO:0000256" key="3">
    <source>
        <dbReference type="ARBA" id="ARBA00016090"/>
    </source>
</evidence>
<proteinExistence type="predicted"/>
<feature type="domain" description="Glutamine amidotransferase type-2" evidence="8">
    <location>
        <begin position="43"/>
        <end position="266"/>
    </location>
</feature>
<evidence type="ECO:0000259" key="9">
    <source>
        <dbReference type="PROSITE" id="PS51464"/>
    </source>
</evidence>
<dbReference type="CDD" id="cd05009">
    <property type="entry name" value="SIS_GlmS_GlmD_2"/>
    <property type="match status" value="1"/>
</dbReference>
<gene>
    <name evidence="10" type="ORF">DDB_G0286603</name>
</gene>
<dbReference type="EMBL" id="AAFI02000089">
    <property type="protein sequence ID" value="EAL64057.1"/>
    <property type="molecule type" value="Genomic_DNA"/>
</dbReference>
<keyword evidence="4" id="KW-0032">Aminotransferase</keyword>
<evidence type="ECO:0000256" key="1">
    <source>
        <dbReference type="ARBA" id="ARBA00001031"/>
    </source>
</evidence>
<sequence length="649" mass="71053">MNQNTIRRLQVTQRHLLEQQQEQQQYQHNSSDSFDGLESSDTCGIIGFVGKEEAINYLLEGLAILENRGYDSAGVTTISSDNDLVTSKYASLNTTSDAITRLKSVAHLHKGHVIGIAHTRWATHGGKTDKNAHPHLDYKDRVAVIHNGVIENNIILKEELEKKGIVFRSETDTEVIAQLIGLFLDQGLQIVDAIKETQKKLQGTWGIAVVCKDNPDQIVAARNGSPLLIGIGKDRMFIASEPGAFSRHTKEFISMENGEIAVLKADGHSLDLSRIEMAAHETIALSPEPYPHWTIKEIMEQPMSISRALNYGGRISDESRVKLGGLEDAKDLLLPIKNLIITGCGTSFFAAQFGARIMRYLGAFDTVQVFDAAEIIRDTLPHNHAGVLMISQSGETKDVARILTLAEESGIPRFSIVNAVGSLIARSSICGVYLNAGREHAVASTKAFSSQVTVLSLVANWFAQHRGIEEGKRRQLIDSLHRLPTNLGMALRVREQCKAIAQKIYKKNSIFVLGKGFAEPIAFEGALKIKEITYCHAEGYSGGALKHGPFALIEQDTPIILIILDDSNSPLMRVAAEEVKARGAHTIVITNNSTLAKHIAHDTILIPSNGILTALLAAIPLQLLAYEMAICKNIDPDRPKNLAKTVTTD</sequence>
<dbReference type="Proteomes" id="UP000002195">
    <property type="component" value="Unassembled WGS sequence"/>
</dbReference>
<evidence type="ECO:0000256" key="7">
    <source>
        <dbReference type="ARBA" id="ARBA00022962"/>
    </source>
</evidence>
<dbReference type="Pfam" id="PF13522">
    <property type="entry name" value="GATase_6"/>
    <property type="match status" value="1"/>
</dbReference>
<dbReference type="STRING" id="44689.Q54LK1"/>
<dbReference type="PANTHER" id="PTHR10937:SF0">
    <property type="entry name" value="GLUTAMINE--FRUCTOSE-6-PHOSPHATE TRANSAMINASE (ISOMERIZING)"/>
    <property type="match status" value="1"/>
</dbReference>
<feature type="domain" description="SIS" evidence="9">
    <location>
        <begin position="500"/>
        <end position="639"/>
    </location>
</feature>
<dbReference type="InterPro" id="IPR005855">
    <property type="entry name" value="GFAT"/>
</dbReference>
<dbReference type="PhylomeDB" id="Q54LK1"/>
<dbReference type="MEROPS" id="C44.A08"/>
<dbReference type="FunFam" id="3.60.20.10:FF:000006">
    <property type="entry name" value="Glutamine--fructose-6-phosphate aminotransferase [isomerizing]"/>
    <property type="match status" value="1"/>
</dbReference>
<dbReference type="Reactome" id="R-DDI-446210">
    <property type="pathway name" value="Synthesis of UDP-N-acetyl-glucosamine"/>
</dbReference>
<comment type="caution">
    <text evidence="10">The sequence shown here is derived from an EMBL/GenBank/DDBJ whole genome shotgun (WGS) entry which is preliminary data.</text>
</comment>
<dbReference type="InterPro" id="IPR035466">
    <property type="entry name" value="GlmS/AgaS_SIS"/>
</dbReference>
<dbReference type="Gene3D" id="3.40.50.10490">
    <property type="entry name" value="Glucose-6-phosphate isomerase like protein, domain 1"/>
    <property type="match status" value="2"/>
</dbReference>
<dbReference type="InterPro" id="IPR017932">
    <property type="entry name" value="GATase_2_dom"/>
</dbReference>
<dbReference type="GO" id="GO:0006002">
    <property type="term" value="P:fructose 6-phosphate metabolic process"/>
    <property type="evidence" value="ECO:0000318"/>
    <property type="project" value="GO_Central"/>
</dbReference>
<dbReference type="VEuPathDB" id="AmoebaDB:DDB_G0286603"/>
<dbReference type="PROSITE" id="PS51464">
    <property type="entry name" value="SIS"/>
    <property type="match status" value="2"/>
</dbReference>
<keyword evidence="7" id="KW-0315">Glutamine amidotransferase</keyword>
<dbReference type="RefSeq" id="XP_637560.1">
    <property type="nucleotide sequence ID" value="XM_632468.1"/>
</dbReference>
<keyword evidence="5" id="KW-0808">Transferase</keyword>
<dbReference type="InterPro" id="IPR035490">
    <property type="entry name" value="GlmS/FrlB_SIS"/>
</dbReference>
<keyword evidence="11" id="KW-1185">Reference proteome</keyword>
<dbReference type="InterPro" id="IPR001347">
    <property type="entry name" value="SIS_dom"/>
</dbReference>
<dbReference type="NCBIfam" id="TIGR01135">
    <property type="entry name" value="glmS"/>
    <property type="match status" value="1"/>
</dbReference>
<evidence type="ECO:0000256" key="6">
    <source>
        <dbReference type="ARBA" id="ARBA00022737"/>
    </source>
</evidence>
<keyword evidence="6" id="KW-0677">Repeat</keyword>
<evidence type="ECO:0000256" key="5">
    <source>
        <dbReference type="ARBA" id="ARBA00022679"/>
    </source>
</evidence>
<evidence type="ECO:0000259" key="8">
    <source>
        <dbReference type="PROSITE" id="PS51278"/>
    </source>
</evidence>
<evidence type="ECO:0000313" key="10">
    <source>
        <dbReference type="EMBL" id="EAL64057.1"/>
    </source>
</evidence>
<organism evidence="10 11">
    <name type="scientific">Dictyostelium discoideum</name>
    <name type="common">Social amoeba</name>
    <dbReference type="NCBI Taxonomy" id="44689"/>
    <lineage>
        <taxon>Eukaryota</taxon>
        <taxon>Amoebozoa</taxon>
        <taxon>Evosea</taxon>
        <taxon>Eumycetozoa</taxon>
        <taxon>Dictyostelia</taxon>
        <taxon>Dictyosteliales</taxon>
        <taxon>Dictyosteliaceae</taxon>
        <taxon>Dictyostelium</taxon>
    </lineage>
</organism>
<name>Q54LK1_DICDI</name>
<dbReference type="EC" id="2.6.1.16" evidence="2"/>
<dbReference type="FunCoup" id="Q54LK1">
    <property type="interactions" value="261"/>
</dbReference>
<dbReference type="eggNOG" id="KOG1268">
    <property type="taxonomic scope" value="Eukaryota"/>
</dbReference>
<dbReference type="HOGENOM" id="CLU_012520_7_0_1"/>
<dbReference type="InterPro" id="IPR029055">
    <property type="entry name" value="Ntn_hydrolases_N"/>
</dbReference>
<dbReference type="PRO" id="PR:Q54LK1"/>
<evidence type="ECO:0000313" key="11">
    <source>
        <dbReference type="Proteomes" id="UP000002195"/>
    </source>
</evidence>